<dbReference type="PANTHER" id="PTHR47934">
    <property type="entry name" value="PENTATRICOPEPTIDE REPEAT-CONTAINING PROTEIN PET309, MITOCHONDRIAL"/>
    <property type="match status" value="1"/>
</dbReference>
<dbReference type="GO" id="GO:0007005">
    <property type="term" value="P:mitochondrion organization"/>
    <property type="evidence" value="ECO:0007669"/>
    <property type="project" value="TreeGrafter"/>
</dbReference>
<dbReference type="InterPro" id="IPR002885">
    <property type="entry name" value="PPR_rpt"/>
</dbReference>
<comment type="similarity">
    <text evidence="1">Belongs to the PPR family. P subfamily.</text>
</comment>
<dbReference type="GO" id="GO:0003729">
    <property type="term" value="F:mRNA binding"/>
    <property type="evidence" value="ECO:0007669"/>
    <property type="project" value="TreeGrafter"/>
</dbReference>
<dbReference type="Gene3D" id="1.25.40.10">
    <property type="entry name" value="Tetratricopeptide repeat domain"/>
    <property type="match status" value="4"/>
</dbReference>
<feature type="repeat" description="PPR" evidence="3">
    <location>
        <begin position="453"/>
        <end position="487"/>
    </location>
</feature>
<keyword evidence="5" id="KW-1185">Reference proteome</keyword>
<reference evidence="4 5" key="1">
    <citation type="submission" date="2019-12" db="EMBL/GenBank/DDBJ databases">
        <authorList>
            <person name="Alioto T."/>
            <person name="Alioto T."/>
            <person name="Gomez Garrido J."/>
        </authorList>
    </citation>
    <scope>NUCLEOTIDE SEQUENCE [LARGE SCALE GENOMIC DNA]</scope>
</reference>
<dbReference type="Gramene" id="OE9A026889T3">
    <property type="protein sequence ID" value="OE9A026889C3"/>
    <property type="gene ID" value="OE9A026889"/>
</dbReference>
<dbReference type="InterPro" id="IPR051114">
    <property type="entry name" value="Mito_RNA_Proc_CCM1"/>
</dbReference>
<sequence>MFLPVRNLAKINFFVFRPKTYDTSHVVSTNYFHSFSTLPFRVCVESDHFMSNRSSAKAEECVDLHGKSDVDVVISKVCAANTEDEVFKSLVHDSACKTIKITHGFVDRLLHRFKDDWKSALGVFRWAEACPHYKPSPELYDRLVDILGKMKQMEKVNALVEEMCESNLVSLNTIAKIMRRFAGAGDWKDAVRIFDELGKFGLGKNTESMNLLLDTLCKEHKVEQARTIFLELKSHIQPNANTFNIFIHGWCKIKRVEEAHWTIQEMKGHGCRPCVISYSTIIQFYCNQYNFHKVYELLDEMKTQGCSPNVVTFTTIMHSLTKSGEFEEALQISERMKSVGCKPDTLFYNALIHSLGRAGRVKEATRVFLEEMPKNETSPNTSTYNSMIAMFCHHRQEQKALQYLKNLENASCCKPDVQSYYPLLKLYFGAGKTGDYITKLLDDIVKKHHLCLDLSTYTLLIHGLCKTKKCEHAYQLFKDMTRQNIKPRYLTCSLLLDEIRQKNMYDEAEMIRDFMKKMKSS</sequence>
<evidence type="ECO:0000313" key="5">
    <source>
        <dbReference type="Proteomes" id="UP000594638"/>
    </source>
</evidence>
<dbReference type="OrthoDB" id="185373at2759"/>
<comment type="caution">
    <text evidence="4">The sequence shown here is derived from an EMBL/GenBank/DDBJ whole genome shotgun (WGS) entry which is preliminary data.</text>
</comment>
<organism evidence="4 5">
    <name type="scientific">Olea europaea subsp. europaea</name>
    <dbReference type="NCBI Taxonomy" id="158383"/>
    <lineage>
        <taxon>Eukaryota</taxon>
        <taxon>Viridiplantae</taxon>
        <taxon>Streptophyta</taxon>
        <taxon>Embryophyta</taxon>
        <taxon>Tracheophyta</taxon>
        <taxon>Spermatophyta</taxon>
        <taxon>Magnoliopsida</taxon>
        <taxon>eudicotyledons</taxon>
        <taxon>Gunneridae</taxon>
        <taxon>Pentapetalae</taxon>
        <taxon>asterids</taxon>
        <taxon>lamiids</taxon>
        <taxon>Lamiales</taxon>
        <taxon>Oleaceae</taxon>
        <taxon>Oleeae</taxon>
        <taxon>Olea</taxon>
    </lineage>
</organism>
<keyword evidence="2" id="KW-0677">Repeat</keyword>
<evidence type="ECO:0000256" key="3">
    <source>
        <dbReference type="PROSITE-ProRule" id="PRU00708"/>
    </source>
</evidence>
<dbReference type="Gramene" id="OE9A026889T1">
    <property type="protein sequence ID" value="OE9A026889C1"/>
    <property type="gene ID" value="OE9A026889"/>
</dbReference>
<dbReference type="Pfam" id="PF13041">
    <property type="entry name" value="PPR_2"/>
    <property type="match status" value="4"/>
</dbReference>
<gene>
    <name evidence="4" type="ORF">OLEA9_A026889</name>
</gene>
<feature type="repeat" description="PPR" evidence="3">
    <location>
        <begin position="380"/>
        <end position="414"/>
    </location>
</feature>
<dbReference type="PROSITE" id="PS51375">
    <property type="entry name" value="PPR"/>
    <property type="match status" value="6"/>
</dbReference>
<proteinExistence type="inferred from homology"/>
<accession>A0A8S0SVB5</accession>
<feature type="repeat" description="PPR" evidence="3">
    <location>
        <begin position="239"/>
        <end position="273"/>
    </location>
</feature>
<dbReference type="PANTHER" id="PTHR47934:SF6">
    <property type="entry name" value="MITOCHONDRIAL GROUP I INTRON SPLICING FACTOR CCM1-RELATED"/>
    <property type="match status" value="1"/>
</dbReference>
<dbReference type="Proteomes" id="UP000594638">
    <property type="component" value="Unassembled WGS sequence"/>
</dbReference>
<dbReference type="GO" id="GO:0005739">
    <property type="term" value="C:mitochondrion"/>
    <property type="evidence" value="ECO:0007669"/>
    <property type="project" value="TreeGrafter"/>
</dbReference>
<dbReference type="AlphaFoldDB" id="A0A8S0SVB5"/>
<dbReference type="InterPro" id="IPR011990">
    <property type="entry name" value="TPR-like_helical_dom_sf"/>
</dbReference>
<dbReference type="NCBIfam" id="TIGR00756">
    <property type="entry name" value="PPR"/>
    <property type="match status" value="6"/>
</dbReference>
<dbReference type="GO" id="GO:0006396">
    <property type="term" value="P:RNA processing"/>
    <property type="evidence" value="ECO:0007669"/>
    <property type="project" value="TreeGrafter"/>
</dbReference>
<dbReference type="EMBL" id="CACTIH010005527">
    <property type="protein sequence ID" value="CAA2996520.1"/>
    <property type="molecule type" value="Genomic_DNA"/>
</dbReference>
<evidence type="ECO:0000313" key="4">
    <source>
        <dbReference type="EMBL" id="CAA2996520.1"/>
    </source>
</evidence>
<dbReference type="Gramene" id="OE9A026889T2">
    <property type="protein sequence ID" value="OE9A026889C2"/>
    <property type="gene ID" value="OE9A026889"/>
</dbReference>
<feature type="repeat" description="PPR" evidence="3">
    <location>
        <begin position="309"/>
        <end position="343"/>
    </location>
</feature>
<evidence type="ECO:0000256" key="1">
    <source>
        <dbReference type="ARBA" id="ARBA00007626"/>
    </source>
</evidence>
<name>A0A8S0SVB5_OLEEU</name>
<feature type="repeat" description="PPR" evidence="3">
    <location>
        <begin position="344"/>
        <end position="379"/>
    </location>
</feature>
<protein>
    <submittedName>
        <fullName evidence="4">Pentatricopeptide repeat-containing At3g04130, mitochondrial</fullName>
    </submittedName>
</protein>
<evidence type="ECO:0000256" key="2">
    <source>
        <dbReference type="ARBA" id="ARBA00022737"/>
    </source>
</evidence>
<feature type="repeat" description="PPR" evidence="3">
    <location>
        <begin position="274"/>
        <end position="308"/>
    </location>
</feature>